<name>A0A0A2C628_PROMR</name>
<reference evidence="2" key="1">
    <citation type="journal article" date="2014" name="Sci. Data">
        <title>Genomes of diverse isolates of the marine cyanobacterium Prochlorococcus.</title>
        <authorList>
            <person name="Biller S."/>
            <person name="Berube P."/>
            <person name="Thompson J."/>
            <person name="Kelly L."/>
            <person name="Roggensack S."/>
            <person name="Awad L."/>
            <person name="Roache-Johnson K."/>
            <person name="Ding H."/>
            <person name="Giovannoni S.J."/>
            <person name="Moore L.R."/>
            <person name="Chisholm S.W."/>
        </authorList>
    </citation>
    <scope>NUCLEOTIDE SEQUENCE [LARGE SCALE GENOMIC DNA]</scope>
    <source>
        <strain evidence="2">PAC1</strain>
    </source>
</reference>
<proteinExistence type="predicted"/>
<dbReference type="RefSeq" id="WP_036905796.1">
    <property type="nucleotide sequence ID" value="NZ_CP138967.1"/>
</dbReference>
<sequence length="75" mass="8373">MDISLSNKRNGTQIKPTSIHGILWLQTHFESDHWESISNGQVIVPTQDAEMLGEDAQNAGLNVNFINSLIQIDKI</sequence>
<evidence type="ECO:0000313" key="2">
    <source>
        <dbReference type="Proteomes" id="UP000030392"/>
    </source>
</evidence>
<gene>
    <name evidence="1" type="ORF">EV03_0915</name>
</gene>
<evidence type="ECO:0000313" key="1">
    <source>
        <dbReference type="EMBL" id="KGG20977.1"/>
    </source>
</evidence>
<comment type="caution">
    <text evidence="1">The sequence shown here is derived from an EMBL/GenBank/DDBJ whole genome shotgun (WGS) entry which is preliminary data.</text>
</comment>
<dbReference type="EMBL" id="JNAX01000010">
    <property type="protein sequence ID" value="KGG20977.1"/>
    <property type="molecule type" value="Genomic_DNA"/>
</dbReference>
<dbReference type="AlphaFoldDB" id="A0A0A2C628"/>
<dbReference type="Proteomes" id="UP000030392">
    <property type="component" value="Unassembled WGS sequence"/>
</dbReference>
<organism evidence="1 2">
    <name type="scientific">Prochlorococcus marinus str. PAC1</name>
    <dbReference type="NCBI Taxonomy" id="59924"/>
    <lineage>
        <taxon>Bacteria</taxon>
        <taxon>Bacillati</taxon>
        <taxon>Cyanobacteriota</taxon>
        <taxon>Cyanophyceae</taxon>
        <taxon>Synechococcales</taxon>
        <taxon>Prochlorococcaceae</taxon>
        <taxon>Prochlorococcus</taxon>
    </lineage>
</organism>
<accession>A0A0A2C628</accession>
<protein>
    <submittedName>
        <fullName evidence="1">Uncharacterized protein</fullName>
    </submittedName>
</protein>